<name>A0A4Y2NZ23_ARAVE</name>
<proteinExistence type="predicted"/>
<reference evidence="1 2" key="1">
    <citation type="journal article" date="2019" name="Sci. Rep.">
        <title>Orb-weaving spider Araneus ventricosus genome elucidates the spidroin gene catalogue.</title>
        <authorList>
            <person name="Kono N."/>
            <person name="Nakamura H."/>
            <person name="Ohtoshi R."/>
            <person name="Moran D.A.P."/>
            <person name="Shinohara A."/>
            <person name="Yoshida Y."/>
            <person name="Fujiwara M."/>
            <person name="Mori M."/>
            <person name="Tomita M."/>
            <person name="Arakawa K."/>
        </authorList>
    </citation>
    <scope>NUCLEOTIDE SEQUENCE [LARGE SCALE GENOMIC DNA]</scope>
</reference>
<dbReference type="GO" id="GO:0003676">
    <property type="term" value="F:nucleic acid binding"/>
    <property type="evidence" value="ECO:0007669"/>
    <property type="project" value="InterPro"/>
</dbReference>
<gene>
    <name evidence="1" type="ORF">AVEN_29464_1</name>
</gene>
<evidence type="ECO:0008006" key="3">
    <source>
        <dbReference type="Google" id="ProtNLM"/>
    </source>
</evidence>
<dbReference type="AlphaFoldDB" id="A0A4Y2NZ23"/>
<dbReference type="Gene3D" id="3.30.420.10">
    <property type="entry name" value="Ribonuclease H-like superfamily/Ribonuclease H"/>
    <property type="match status" value="1"/>
</dbReference>
<evidence type="ECO:0000313" key="2">
    <source>
        <dbReference type="Proteomes" id="UP000499080"/>
    </source>
</evidence>
<keyword evidence="2" id="KW-1185">Reference proteome</keyword>
<comment type="caution">
    <text evidence="1">The sequence shown here is derived from an EMBL/GenBank/DDBJ whole genome shotgun (WGS) entry which is preliminary data.</text>
</comment>
<protein>
    <recommendedName>
        <fullName evidence="3">Transposable element Tc3 transposase</fullName>
    </recommendedName>
</protein>
<dbReference type="EMBL" id="BGPR01010204">
    <property type="protein sequence ID" value="GBN44848.1"/>
    <property type="molecule type" value="Genomic_DNA"/>
</dbReference>
<organism evidence="1 2">
    <name type="scientific">Araneus ventricosus</name>
    <name type="common">Orbweaver spider</name>
    <name type="synonym">Epeira ventricosa</name>
    <dbReference type="NCBI Taxonomy" id="182803"/>
    <lineage>
        <taxon>Eukaryota</taxon>
        <taxon>Metazoa</taxon>
        <taxon>Ecdysozoa</taxon>
        <taxon>Arthropoda</taxon>
        <taxon>Chelicerata</taxon>
        <taxon>Arachnida</taxon>
        <taxon>Araneae</taxon>
        <taxon>Araneomorphae</taxon>
        <taxon>Entelegynae</taxon>
        <taxon>Araneoidea</taxon>
        <taxon>Araneidae</taxon>
        <taxon>Araneus</taxon>
    </lineage>
</organism>
<evidence type="ECO:0000313" key="1">
    <source>
        <dbReference type="EMBL" id="GBN44848.1"/>
    </source>
</evidence>
<sequence length="130" mass="14962">MTKWWISYGMGIGLFQYPDIPILTQGQKQYENYQEAFASLLVPFVENFSGTDLTFQRDNLSIHASKSTPQWMSSNMGSVLSGLALSPDLNFIENVWGRFTNLVYQNSKQYSSVQVLNWPMRMFGLNYSHN</sequence>
<dbReference type="OrthoDB" id="9996331at2759"/>
<dbReference type="InterPro" id="IPR036397">
    <property type="entry name" value="RNaseH_sf"/>
</dbReference>
<accession>A0A4Y2NZ23</accession>
<dbReference type="Proteomes" id="UP000499080">
    <property type="component" value="Unassembled WGS sequence"/>
</dbReference>